<keyword evidence="3" id="KW-1185">Reference proteome</keyword>
<evidence type="ECO:0000313" key="3">
    <source>
        <dbReference type="Proteomes" id="UP000748756"/>
    </source>
</evidence>
<evidence type="ECO:0000313" key="2">
    <source>
        <dbReference type="EMBL" id="KAF9121150.1"/>
    </source>
</evidence>
<feature type="compositionally biased region" description="Low complexity" evidence="1">
    <location>
        <begin position="334"/>
        <end position="357"/>
    </location>
</feature>
<feature type="compositionally biased region" description="Polar residues" evidence="1">
    <location>
        <begin position="228"/>
        <end position="241"/>
    </location>
</feature>
<dbReference type="AlphaFoldDB" id="A0A9P5R5N2"/>
<feature type="compositionally biased region" description="Polar residues" evidence="1">
    <location>
        <begin position="314"/>
        <end position="333"/>
    </location>
</feature>
<dbReference type="SUPFAM" id="SSF49562">
    <property type="entry name" value="C2 domain (Calcium/lipid-binding domain, CaLB)"/>
    <property type="match status" value="1"/>
</dbReference>
<feature type="compositionally biased region" description="Polar residues" evidence="1">
    <location>
        <begin position="153"/>
        <end position="165"/>
    </location>
</feature>
<organism evidence="2 3">
    <name type="scientific">Linnemannia schmuckeri</name>
    <dbReference type="NCBI Taxonomy" id="64567"/>
    <lineage>
        <taxon>Eukaryota</taxon>
        <taxon>Fungi</taxon>
        <taxon>Fungi incertae sedis</taxon>
        <taxon>Mucoromycota</taxon>
        <taxon>Mortierellomycotina</taxon>
        <taxon>Mortierellomycetes</taxon>
        <taxon>Mortierellales</taxon>
        <taxon>Mortierellaceae</taxon>
        <taxon>Linnemannia</taxon>
    </lineage>
</organism>
<feature type="non-terminal residue" evidence="2">
    <location>
        <position position="368"/>
    </location>
</feature>
<name>A0A9P5R5N2_9FUNG</name>
<accession>A0A9P5R5N2</accession>
<evidence type="ECO:0008006" key="4">
    <source>
        <dbReference type="Google" id="ProtNLM"/>
    </source>
</evidence>
<dbReference type="Gene3D" id="2.60.40.150">
    <property type="entry name" value="C2 domain"/>
    <property type="match status" value="1"/>
</dbReference>
<feature type="compositionally biased region" description="Low complexity" evidence="1">
    <location>
        <begin position="204"/>
        <end position="216"/>
    </location>
</feature>
<gene>
    <name evidence="2" type="ORF">BG015_005894</name>
</gene>
<sequence>NSPGSTTLTVSCVHKKTGVKLGHTDGLIGKCEIDLKQTLFVSESGVIDGWYQLMHDGKEAGKVQLRIALCEPSAEEDESEEKPIRFDPKKSRSDKKAEKKTEKKTLSTKSSAPSLSTYKSNKINNASSSLEFSSSSSSPFNNNLKQEVIAQPGSIQRNASQLSRTRSMEDLKKRKQTIRFQEPNMRRMGSRSLEEVRNSTVTPLGNNSSSSDGDSLQTTENEDDEQRSISSPKQTFTLQDSEGNINPLNVLIAPFDPSWLEPTPPILRRALSAQYYYDDLHTQMATNPRDLFPRSQSQQGHIEFPSEQPHYMSNGHQNFQSFSPTYNGDFNQPQQQQQQYQQQSQQQYQQQQSQQQQRPFSPGMMQQP</sequence>
<dbReference type="OrthoDB" id="270970at2759"/>
<feature type="region of interest" description="Disordered" evidence="1">
    <location>
        <begin position="149"/>
        <end position="241"/>
    </location>
</feature>
<feature type="compositionally biased region" description="Basic and acidic residues" evidence="1">
    <location>
        <begin position="81"/>
        <end position="105"/>
    </location>
</feature>
<feature type="non-terminal residue" evidence="2">
    <location>
        <position position="1"/>
    </location>
</feature>
<protein>
    <recommendedName>
        <fullName evidence="4">C2 domain-containing protein</fullName>
    </recommendedName>
</protein>
<feature type="region of interest" description="Disordered" evidence="1">
    <location>
        <begin position="72"/>
        <end position="121"/>
    </location>
</feature>
<evidence type="ECO:0000256" key="1">
    <source>
        <dbReference type="SAM" id="MobiDB-lite"/>
    </source>
</evidence>
<dbReference type="Proteomes" id="UP000748756">
    <property type="component" value="Unassembled WGS sequence"/>
</dbReference>
<reference evidence="2" key="1">
    <citation type="journal article" date="2020" name="Fungal Divers.">
        <title>Resolving the Mortierellaceae phylogeny through synthesis of multi-gene phylogenetics and phylogenomics.</title>
        <authorList>
            <person name="Vandepol N."/>
            <person name="Liber J."/>
            <person name="Desiro A."/>
            <person name="Na H."/>
            <person name="Kennedy M."/>
            <person name="Barry K."/>
            <person name="Grigoriev I.V."/>
            <person name="Miller A.N."/>
            <person name="O'Donnell K."/>
            <person name="Stajich J.E."/>
            <person name="Bonito G."/>
        </authorList>
    </citation>
    <scope>NUCLEOTIDE SEQUENCE</scope>
    <source>
        <strain evidence="2">NRRL 6426</strain>
    </source>
</reference>
<proteinExistence type="predicted"/>
<comment type="caution">
    <text evidence="2">The sequence shown here is derived from an EMBL/GenBank/DDBJ whole genome shotgun (WGS) entry which is preliminary data.</text>
</comment>
<feature type="region of interest" description="Disordered" evidence="1">
    <location>
        <begin position="305"/>
        <end position="368"/>
    </location>
</feature>
<dbReference type="EMBL" id="JAAAUQ010002747">
    <property type="protein sequence ID" value="KAF9121150.1"/>
    <property type="molecule type" value="Genomic_DNA"/>
</dbReference>
<dbReference type="InterPro" id="IPR035892">
    <property type="entry name" value="C2_domain_sf"/>
</dbReference>